<feature type="region of interest" description="Disordered" evidence="1">
    <location>
        <begin position="1"/>
        <end position="22"/>
    </location>
</feature>
<proteinExistence type="predicted"/>
<sequence>MGDIEKSSPGPTTETTQKLEDDAATLDEKIKDLEGNMLELLPCPVPLCTHNFKYNKNVKKRSAEPIIRPSKLIAKINKNSNLDVKQFKIPRKTFKSNNVTKEDPKITATNNKFAVLNTANDGVKDVTSAAPKIKPVMIKLLPEYNLILQDLHRTHTPPPPTLT</sequence>
<dbReference type="EMBL" id="BMAV01007684">
    <property type="protein sequence ID" value="GFY50753.1"/>
    <property type="molecule type" value="Genomic_DNA"/>
</dbReference>
<keyword evidence="4" id="KW-1185">Reference proteome</keyword>
<name>A0A8X6Y1B9_9ARAC</name>
<organism evidence="3 4">
    <name type="scientific">Trichonephila inaurata madagascariensis</name>
    <dbReference type="NCBI Taxonomy" id="2747483"/>
    <lineage>
        <taxon>Eukaryota</taxon>
        <taxon>Metazoa</taxon>
        <taxon>Ecdysozoa</taxon>
        <taxon>Arthropoda</taxon>
        <taxon>Chelicerata</taxon>
        <taxon>Arachnida</taxon>
        <taxon>Araneae</taxon>
        <taxon>Araneomorphae</taxon>
        <taxon>Entelegynae</taxon>
        <taxon>Araneoidea</taxon>
        <taxon>Nephilidae</taxon>
        <taxon>Trichonephila</taxon>
        <taxon>Trichonephila inaurata</taxon>
    </lineage>
</organism>
<evidence type="ECO:0000313" key="4">
    <source>
        <dbReference type="Proteomes" id="UP000886998"/>
    </source>
</evidence>
<evidence type="ECO:0000313" key="2">
    <source>
        <dbReference type="EMBL" id="GFY50753.1"/>
    </source>
</evidence>
<evidence type="ECO:0000313" key="3">
    <source>
        <dbReference type="EMBL" id="GFY62580.1"/>
    </source>
</evidence>
<dbReference type="Proteomes" id="UP000886998">
    <property type="component" value="Unassembled WGS sequence"/>
</dbReference>
<gene>
    <name evidence="3" type="ORF">TNIN_128111</name>
    <name evidence="2" type="ORF">TNIN_378571</name>
</gene>
<evidence type="ECO:0000256" key="1">
    <source>
        <dbReference type="SAM" id="MobiDB-lite"/>
    </source>
</evidence>
<dbReference type="AlphaFoldDB" id="A0A8X6Y1B9"/>
<dbReference type="EMBL" id="BMAV01014304">
    <property type="protein sequence ID" value="GFY62580.1"/>
    <property type="molecule type" value="Genomic_DNA"/>
</dbReference>
<comment type="caution">
    <text evidence="3">The sequence shown here is derived from an EMBL/GenBank/DDBJ whole genome shotgun (WGS) entry which is preliminary data.</text>
</comment>
<reference evidence="3" key="1">
    <citation type="submission" date="2020-08" db="EMBL/GenBank/DDBJ databases">
        <title>Multicomponent nature underlies the extraordinary mechanical properties of spider dragline silk.</title>
        <authorList>
            <person name="Kono N."/>
            <person name="Nakamura H."/>
            <person name="Mori M."/>
            <person name="Yoshida Y."/>
            <person name="Ohtoshi R."/>
            <person name="Malay A.D."/>
            <person name="Moran D.A.P."/>
            <person name="Tomita M."/>
            <person name="Numata K."/>
            <person name="Arakawa K."/>
        </authorList>
    </citation>
    <scope>NUCLEOTIDE SEQUENCE</scope>
</reference>
<protein>
    <submittedName>
        <fullName evidence="3">Uncharacterized protein</fullName>
    </submittedName>
</protein>
<accession>A0A8X6Y1B9</accession>